<reference evidence="5" key="1">
    <citation type="submission" date="2020-05" db="EMBL/GenBank/DDBJ databases">
        <authorList>
            <person name="Chiriac C."/>
            <person name="Salcher M."/>
            <person name="Ghai R."/>
            <person name="Kavagutti S V."/>
        </authorList>
    </citation>
    <scope>NUCLEOTIDE SEQUENCE</scope>
</reference>
<dbReference type="GO" id="GO:0006565">
    <property type="term" value="P:L-serine catabolic process"/>
    <property type="evidence" value="ECO:0007669"/>
    <property type="project" value="TreeGrafter"/>
</dbReference>
<evidence type="ECO:0000256" key="1">
    <source>
        <dbReference type="ARBA" id="ARBA00001933"/>
    </source>
</evidence>
<dbReference type="AlphaFoldDB" id="A0A6J6GE84"/>
<dbReference type="GO" id="GO:0006567">
    <property type="term" value="P:L-threonine catabolic process"/>
    <property type="evidence" value="ECO:0007669"/>
    <property type="project" value="TreeGrafter"/>
</dbReference>
<dbReference type="PANTHER" id="PTHR48078:SF6">
    <property type="entry name" value="L-THREONINE DEHYDRATASE CATABOLIC TDCB"/>
    <property type="match status" value="1"/>
</dbReference>
<name>A0A6J6GE84_9ZZZZ</name>
<evidence type="ECO:0000256" key="2">
    <source>
        <dbReference type="ARBA" id="ARBA00022898"/>
    </source>
</evidence>
<sequence length="434" mass="45946">MDLPLIAGWRCAVCGAHVDIATPLAWRCPKAIGADRHHALELVQGISPLRSTGDDNPYLGFRRYLAWDAYAASLGFTDAAREAIVRDLDAQVAAVAGTGFRTTPFARADALSDALGFDADGGVWVKDETHNVAGSHKARHLFTILLHLVATELAGRAPWSSATDRPPLAIASCGNAALAASTLAASVSWPIRVFVPVSANPAVVARLHELHADVVTCPRLDTDPLGDPCVHRFREAIAGGAVPFSVQGPENAWCLDGGRTIGWEMARWMEEQLDGPPFDRLFVQVGGGAFAACVAAGFRMSGITPKLHAVQTQSCAPLERSWRKAAEVGGPAAAATHWEACMWPWEEVGTSAADGILDDETYDWLPVLRAMADGHGEPVVATEAQVLEANELLVRLTGIDASPTGTAGLAGLLAVKDQLDPSERVAVVASGIRR</sequence>
<feature type="domain" description="Tryptophan synthase beta chain-like PALP" evidence="4">
    <location>
        <begin position="100"/>
        <end position="431"/>
    </location>
</feature>
<dbReference type="InterPro" id="IPR050147">
    <property type="entry name" value="Ser/Thr_Dehydratase"/>
</dbReference>
<evidence type="ECO:0000313" key="5">
    <source>
        <dbReference type="EMBL" id="CAB4599586.1"/>
    </source>
</evidence>
<dbReference type="PANTHER" id="PTHR48078">
    <property type="entry name" value="THREONINE DEHYDRATASE, MITOCHONDRIAL-RELATED"/>
    <property type="match status" value="1"/>
</dbReference>
<organism evidence="5">
    <name type="scientific">freshwater metagenome</name>
    <dbReference type="NCBI Taxonomy" id="449393"/>
    <lineage>
        <taxon>unclassified sequences</taxon>
        <taxon>metagenomes</taxon>
        <taxon>ecological metagenomes</taxon>
    </lineage>
</organism>
<comment type="cofactor">
    <cofactor evidence="1">
        <name>pyridoxal 5'-phosphate</name>
        <dbReference type="ChEBI" id="CHEBI:597326"/>
    </cofactor>
</comment>
<keyword evidence="2" id="KW-0663">Pyridoxal phosphate</keyword>
<dbReference type="InterPro" id="IPR001926">
    <property type="entry name" value="TrpB-like_PALP"/>
</dbReference>
<dbReference type="SUPFAM" id="SSF53686">
    <property type="entry name" value="Tryptophan synthase beta subunit-like PLP-dependent enzymes"/>
    <property type="match status" value="1"/>
</dbReference>
<dbReference type="Pfam" id="PF00291">
    <property type="entry name" value="PALP"/>
    <property type="match status" value="1"/>
</dbReference>
<accession>A0A6J6GE84</accession>
<dbReference type="Gene3D" id="3.40.50.1100">
    <property type="match status" value="2"/>
</dbReference>
<protein>
    <submittedName>
        <fullName evidence="5">Unannotated protein</fullName>
    </submittedName>
</protein>
<dbReference type="GO" id="GO:0003941">
    <property type="term" value="F:L-serine ammonia-lyase activity"/>
    <property type="evidence" value="ECO:0007669"/>
    <property type="project" value="TreeGrafter"/>
</dbReference>
<dbReference type="EMBL" id="CAEZSR010000307">
    <property type="protein sequence ID" value="CAB4599586.1"/>
    <property type="molecule type" value="Genomic_DNA"/>
</dbReference>
<evidence type="ECO:0000259" key="4">
    <source>
        <dbReference type="Pfam" id="PF00291"/>
    </source>
</evidence>
<keyword evidence="3" id="KW-0456">Lyase</keyword>
<dbReference type="GO" id="GO:0004794">
    <property type="term" value="F:threonine deaminase activity"/>
    <property type="evidence" value="ECO:0007669"/>
    <property type="project" value="TreeGrafter"/>
</dbReference>
<proteinExistence type="predicted"/>
<dbReference type="InterPro" id="IPR036052">
    <property type="entry name" value="TrpB-like_PALP_sf"/>
</dbReference>
<dbReference type="GO" id="GO:0009097">
    <property type="term" value="P:isoleucine biosynthetic process"/>
    <property type="evidence" value="ECO:0007669"/>
    <property type="project" value="TreeGrafter"/>
</dbReference>
<evidence type="ECO:0000256" key="3">
    <source>
        <dbReference type="ARBA" id="ARBA00023239"/>
    </source>
</evidence>
<gene>
    <name evidence="5" type="ORF">UFOPK1493_04229</name>
</gene>